<dbReference type="OrthoDB" id="30736at2157"/>
<dbReference type="Proteomes" id="UP000053462">
    <property type="component" value="Unassembled WGS sequence"/>
</dbReference>
<accession>A0A100XXE0</accession>
<organism evidence="2 3">
    <name type="scientific">Thermococcus celericrescens</name>
    <dbReference type="NCBI Taxonomy" id="227598"/>
    <lineage>
        <taxon>Archaea</taxon>
        <taxon>Methanobacteriati</taxon>
        <taxon>Methanobacteriota</taxon>
        <taxon>Thermococci</taxon>
        <taxon>Thermococcales</taxon>
        <taxon>Thermococcaceae</taxon>
        <taxon>Thermococcus</taxon>
    </lineage>
</organism>
<dbReference type="InterPro" id="IPR023885">
    <property type="entry name" value="4Fe4S-binding_SPASM_dom"/>
</dbReference>
<dbReference type="PANTHER" id="PTHR11228:SF34">
    <property type="entry name" value="TUNGSTEN-CONTAINING ALDEHYDE FERREDOXIN OXIDOREDUCTASE COFACTOR MODIFYING PROTEIN"/>
    <property type="match status" value="1"/>
</dbReference>
<dbReference type="InterPro" id="IPR050377">
    <property type="entry name" value="Radical_SAM_PqqE_MftC-like"/>
</dbReference>
<evidence type="ECO:0000259" key="1">
    <source>
        <dbReference type="Pfam" id="PF13186"/>
    </source>
</evidence>
<evidence type="ECO:0000313" key="3">
    <source>
        <dbReference type="Proteomes" id="UP000053462"/>
    </source>
</evidence>
<sequence>MEKVAYDTAHSFGIDLPPRVTSVAKPPWSNRRHNGGLERLILQLGAGRGRFSELTGIPRSIGCIGNNSFILRRDPLSVERIRELIREFLEAGGSELWLTNYDSIGHLLSTAAYAVEIGVPEVYAVVLLDDLDEVKPVDGVRFIAELEYSPENIRRLEALDWLHGALVIIKGSDLDELRGLRTTFPGEIYIDVLYPGSARKLDFNVIELRRILNPTTERYHDCLAGTLAITADGYALPCPLLRNNVVADAKEVGIKKMLRRRFLKEFWRMTKDKIEACSTCPFKYICHDCRALEYQATGEIDGIEYCQIVL</sequence>
<evidence type="ECO:0000313" key="2">
    <source>
        <dbReference type="EMBL" id="KUH33111.1"/>
    </source>
</evidence>
<dbReference type="AlphaFoldDB" id="A0A100XXE0"/>
<keyword evidence="3" id="KW-1185">Reference proteome</keyword>
<comment type="caution">
    <text evidence="2">The sequence shown here is derived from an EMBL/GenBank/DDBJ whole genome shotgun (WGS) entry which is preliminary data.</text>
</comment>
<reference evidence="2 3" key="1">
    <citation type="submission" date="2015-10" db="EMBL/GenBank/DDBJ databases">
        <title>Draft genome sequence of Thermococcus celericrescens strain DSM 17994.</title>
        <authorList>
            <person name="Hong S.-J."/>
            <person name="Park C.-E."/>
            <person name="Shin J.-H."/>
        </authorList>
    </citation>
    <scope>NUCLEOTIDE SEQUENCE [LARGE SCALE GENOMIC DNA]</scope>
    <source>
        <strain evidence="2 3">DSM 17994</strain>
    </source>
</reference>
<gene>
    <name evidence="2" type="ORF">APY94_07530</name>
</gene>
<dbReference type="Pfam" id="PF13186">
    <property type="entry name" value="SPASM"/>
    <property type="match status" value="1"/>
</dbReference>
<feature type="domain" description="4Fe4S-binding SPASM" evidence="1">
    <location>
        <begin position="225"/>
        <end position="281"/>
    </location>
</feature>
<dbReference type="Gene3D" id="3.20.20.70">
    <property type="entry name" value="Aldolase class I"/>
    <property type="match status" value="1"/>
</dbReference>
<name>A0A100XXE0_9EURY</name>
<dbReference type="NCBIfam" id="TIGR04085">
    <property type="entry name" value="rSAM_more_4Fe4S"/>
    <property type="match status" value="1"/>
</dbReference>
<dbReference type="InterPro" id="IPR013785">
    <property type="entry name" value="Aldolase_TIM"/>
</dbReference>
<dbReference type="STRING" id="227598.APY94_07530"/>
<proteinExistence type="predicted"/>
<dbReference type="PANTHER" id="PTHR11228">
    <property type="entry name" value="RADICAL SAM DOMAIN PROTEIN"/>
    <property type="match status" value="1"/>
</dbReference>
<dbReference type="SUPFAM" id="SSF102114">
    <property type="entry name" value="Radical SAM enzymes"/>
    <property type="match status" value="1"/>
</dbReference>
<dbReference type="InterPro" id="IPR058240">
    <property type="entry name" value="rSAM_sf"/>
</dbReference>
<protein>
    <submittedName>
        <fullName evidence="2">Fe-S oxidoreductase</fullName>
    </submittedName>
</protein>
<dbReference type="RefSeq" id="WP_058939045.1">
    <property type="nucleotide sequence ID" value="NZ_LLYW01000025.1"/>
</dbReference>
<dbReference type="EMBL" id="LLYW01000025">
    <property type="protein sequence ID" value="KUH33111.1"/>
    <property type="molecule type" value="Genomic_DNA"/>
</dbReference>